<evidence type="ECO:0000256" key="1">
    <source>
        <dbReference type="SAM" id="Phobius"/>
    </source>
</evidence>
<proteinExistence type="predicted"/>
<sequence length="55" mass="6567">MFVCTNPQIYSRYFHIIKYPSKSITQSSINILWLCLFLALSIRYLIMFSDAWSNQ</sequence>
<accession>A0A734D3X3</accession>
<evidence type="ECO:0000313" key="2">
    <source>
        <dbReference type="EMBL" id="HAE6224189.1"/>
    </source>
</evidence>
<name>A0A734D3X3_SALTM</name>
<organism evidence="2">
    <name type="scientific">Salmonella typhimurium</name>
    <dbReference type="NCBI Taxonomy" id="90371"/>
    <lineage>
        <taxon>Bacteria</taxon>
        <taxon>Pseudomonadati</taxon>
        <taxon>Pseudomonadota</taxon>
        <taxon>Gammaproteobacteria</taxon>
        <taxon>Enterobacterales</taxon>
        <taxon>Enterobacteriaceae</taxon>
        <taxon>Salmonella</taxon>
    </lineage>
</organism>
<keyword evidence="1" id="KW-0812">Transmembrane</keyword>
<keyword evidence="1" id="KW-1133">Transmembrane helix</keyword>
<feature type="transmembrane region" description="Helical" evidence="1">
    <location>
        <begin position="28"/>
        <end position="46"/>
    </location>
</feature>
<protein>
    <submittedName>
        <fullName evidence="2">Uncharacterized protein</fullName>
    </submittedName>
</protein>
<comment type="caution">
    <text evidence="2">The sequence shown here is derived from an EMBL/GenBank/DDBJ whole genome shotgun (WGS) entry which is preliminary data.</text>
</comment>
<reference evidence="2" key="2">
    <citation type="submission" date="2018-07" db="EMBL/GenBank/DDBJ databases">
        <authorList>
            <consortium name="NCBI Pathogen Detection Project"/>
        </authorList>
    </citation>
    <scope>NUCLEOTIDE SEQUENCE</scope>
    <source>
        <strain evidence="2">Salmonella enterica</strain>
    </source>
</reference>
<gene>
    <name evidence="2" type="ORF">G4J12_003653</name>
</gene>
<reference evidence="2" key="1">
    <citation type="journal article" date="2018" name="Genome Biol.">
        <title>SKESA: strategic k-mer extension for scrupulous assemblies.</title>
        <authorList>
            <person name="Souvorov A."/>
            <person name="Agarwala R."/>
            <person name="Lipman D.J."/>
        </authorList>
    </citation>
    <scope>NUCLEOTIDE SEQUENCE</scope>
    <source>
        <strain evidence="2">Salmonella enterica</strain>
    </source>
</reference>
<dbReference type="EMBL" id="DAASNG010000046">
    <property type="protein sequence ID" value="HAE6224189.1"/>
    <property type="molecule type" value="Genomic_DNA"/>
</dbReference>
<keyword evidence="1" id="KW-0472">Membrane</keyword>
<dbReference type="AlphaFoldDB" id="A0A734D3X3"/>